<sequence length="323" mass="34705">MAPVFEKVWEAAGPVRGCESPHWDAEAQCLYFVDLVGCKVVKYHPASKRTTSASFGKAMVNFAIPVAGRGDAFVAGRHRSVVLFEWDGVSSQPRLVQTLDEVQADAEGKDLHLNDGKADYRGRLWSGTMCGLDPGLSGGVLFNMDEDGKARVRRTGVTMSNGLDFTPDGRTAFHVDSFKRVVNVLDVDPDTGDVLDYRPLLSFDAVRVPGLPDRMPPGLEGPKWTVPDGVALDAEGKLWVAVFNGGMLVRVDPDTGAVMSTLAVPAKQVTSLAFGGADLDELYVTSGRFFMADADLAKHPDSGAVFRVTGLGVKGRPGRPVRL</sequence>
<evidence type="ECO:0000256" key="6">
    <source>
        <dbReference type="ARBA" id="ARBA00008853"/>
    </source>
</evidence>
<proteinExistence type="inferred from homology"/>
<evidence type="ECO:0000313" key="18">
    <source>
        <dbReference type="RefSeq" id="XP_034246474.1"/>
    </source>
</evidence>
<comment type="subcellular location">
    <subcellularLocation>
        <location evidence="5">Cytoplasm</location>
    </subcellularLocation>
</comment>
<dbReference type="Proteomes" id="UP000515158">
    <property type="component" value="Unplaced"/>
</dbReference>
<dbReference type="KEGG" id="tpal:117648209"/>
<dbReference type="GO" id="GO:0005737">
    <property type="term" value="C:cytoplasm"/>
    <property type="evidence" value="ECO:0007669"/>
    <property type="project" value="UniProtKB-SubCell"/>
</dbReference>
<evidence type="ECO:0000256" key="13">
    <source>
        <dbReference type="ARBA" id="ARBA00032464"/>
    </source>
</evidence>
<evidence type="ECO:0000256" key="8">
    <source>
        <dbReference type="ARBA" id="ARBA00016808"/>
    </source>
</evidence>
<feature type="binding site" evidence="15">
    <location>
        <position position="228"/>
    </location>
    <ligand>
        <name>a divalent metal cation</name>
        <dbReference type="ChEBI" id="CHEBI:60240"/>
    </ligand>
</feature>
<accession>A0A6P8Z7W0</accession>
<reference evidence="18 19" key="1">
    <citation type="submission" date="2025-04" db="UniProtKB">
        <authorList>
            <consortium name="RefSeq"/>
        </authorList>
    </citation>
    <scope>IDENTIFICATION</scope>
    <source>
        <tissue evidence="18 19">Total insect</tissue>
    </source>
</reference>
<dbReference type="PANTHER" id="PTHR10907:SF66">
    <property type="entry name" value="MIP34848P1-RELATED"/>
    <property type="match status" value="1"/>
</dbReference>
<evidence type="ECO:0000256" key="11">
    <source>
        <dbReference type="ARBA" id="ARBA00022801"/>
    </source>
</evidence>
<feature type="domain" description="SMP-30/Gluconolactonase/LRE-like region" evidence="16">
    <location>
        <begin position="19"/>
        <end position="287"/>
    </location>
</feature>
<protein>
    <recommendedName>
        <fullName evidence="8">Regucalcin</fullName>
        <ecNumber evidence="7">3.1.1.17</ecNumber>
    </recommendedName>
    <alternativeName>
        <fullName evidence="13">Gluconolactonase</fullName>
    </alternativeName>
</protein>
<dbReference type="AlphaFoldDB" id="A0A6P8Z7W0"/>
<evidence type="ECO:0000256" key="3">
    <source>
        <dbReference type="ARBA" id="ARBA00001936"/>
    </source>
</evidence>
<evidence type="ECO:0000256" key="4">
    <source>
        <dbReference type="ARBA" id="ARBA00001946"/>
    </source>
</evidence>
<evidence type="ECO:0000313" key="17">
    <source>
        <dbReference type="Proteomes" id="UP000515158"/>
    </source>
</evidence>
<evidence type="ECO:0000313" key="19">
    <source>
        <dbReference type="RefSeq" id="XP_034246475.1"/>
    </source>
</evidence>
<evidence type="ECO:0000256" key="1">
    <source>
        <dbReference type="ARBA" id="ARBA00001589"/>
    </source>
</evidence>
<dbReference type="InterPro" id="IPR008367">
    <property type="entry name" value="Regucalcin"/>
</dbReference>
<gene>
    <name evidence="18 19" type="primary">LOC117648209</name>
</gene>
<dbReference type="OrthoDB" id="423498at2759"/>
<evidence type="ECO:0000259" key="16">
    <source>
        <dbReference type="Pfam" id="PF08450"/>
    </source>
</evidence>
<dbReference type="PRINTS" id="PR01790">
    <property type="entry name" value="SMP30FAMILY"/>
</dbReference>
<evidence type="ECO:0000256" key="10">
    <source>
        <dbReference type="ARBA" id="ARBA00022723"/>
    </source>
</evidence>
<dbReference type="InterPro" id="IPR011042">
    <property type="entry name" value="6-blade_b-propeller_TolB-like"/>
</dbReference>
<comment type="cofactor">
    <cofactor evidence="15">
        <name>Zn(2+)</name>
        <dbReference type="ChEBI" id="CHEBI:29105"/>
    </cofactor>
    <text evidence="15">Binds 1 divalent metal cation per subunit.</text>
</comment>
<dbReference type="EC" id="3.1.1.17" evidence="7"/>
<dbReference type="RefSeq" id="XP_034246474.1">
    <property type="nucleotide sequence ID" value="XM_034390583.1"/>
</dbReference>
<dbReference type="GO" id="GO:0030234">
    <property type="term" value="F:enzyme regulator activity"/>
    <property type="evidence" value="ECO:0007669"/>
    <property type="project" value="InterPro"/>
</dbReference>
<keyword evidence="12" id="KW-0106">Calcium</keyword>
<keyword evidence="11" id="KW-0378">Hydrolase</keyword>
<dbReference type="Gene3D" id="2.120.10.30">
    <property type="entry name" value="TolB, C-terminal domain"/>
    <property type="match status" value="1"/>
</dbReference>
<feature type="binding site" evidence="15">
    <location>
        <position position="19"/>
    </location>
    <ligand>
        <name>a divalent metal cation</name>
        <dbReference type="ChEBI" id="CHEBI:60240"/>
    </ligand>
</feature>
<feature type="binding site" evidence="15">
    <location>
        <position position="161"/>
    </location>
    <ligand>
        <name>a divalent metal cation</name>
        <dbReference type="ChEBI" id="CHEBI:60240"/>
    </ligand>
</feature>
<evidence type="ECO:0000256" key="15">
    <source>
        <dbReference type="PIRSR" id="PIRSR605511-2"/>
    </source>
</evidence>
<dbReference type="GeneID" id="117648209"/>
<dbReference type="Pfam" id="PF08450">
    <property type="entry name" value="SGL"/>
    <property type="match status" value="1"/>
</dbReference>
<dbReference type="RefSeq" id="XP_034246475.1">
    <property type="nucleotide sequence ID" value="XM_034390584.1"/>
</dbReference>
<evidence type="ECO:0000256" key="7">
    <source>
        <dbReference type="ARBA" id="ARBA00013227"/>
    </source>
</evidence>
<evidence type="ECO:0000256" key="2">
    <source>
        <dbReference type="ARBA" id="ARBA00001913"/>
    </source>
</evidence>
<dbReference type="SUPFAM" id="SSF63829">
    <property type="entry name" value="Calcium-dependent phosphotriesterase"/>
    <property type="match status" value="1"/>
</dbReference>
<feature type="binding site" evidence="15">
    <location>
        <position position="114"/>
    </location>
    <ligand>
        <name>substrate</name>
    </ligand>
</feature>
<evidence type="ECO:0000256" key="14">
    <source>
        <dbReference type="PIRSR" id="PIRSR605511-1"/>
    </source>
</evidence>
<dbReference type="GO" id="GO:0005509">
    <property type="term" value="F:calcium ion binding"/>
    <property type="evidence" value="ECO:0007669"/>
    <property type="project" value="InterPro"/>
</dbReference>
<dbReference type="PRINTS" id="PR01791">
    <property type="entry name" value="REGUCALCIN"/>
</dbReference>
<dbReference type="GO" id="GO:0019853">
    <property type="term" value="P:L-ascorbic acid biosynthetic process"/>
    <property type="evidence" value="ECO:0007669"/>
    <property type="project" value="TreeGrafter"/>
</dbReference>
<organism evidence="19">
    <name type="scientific">Thrips palmi</name>
    <name type="common">Melon thrips</name>
    <dbReference type="NCBI Taxonomy" id="161013"/>
    <lineage>
        <taxon>Eukaryota</taxon>
        <taxon>Metazoa</taxon>
        <taxon>Ecdysozoa</taxon>
        <taxon>Arthropoda</taxon>
        <taxon>Hexapoda</taxon>
        <taxon>Insecta</taxon>
        <taxon>Pterygota</taxon>
        <taxon>Neoptera</taxon>
        <taxon>Paraneoptera</taxon>
        <taxon>Thysanoptera</taxon>
        <taxon>Terebrantia</taxon>
        <taxon>Thripoidea</taxon>
        <taxon>Thripidae</taxon>
        <taxon>Thrips</taxon>
    </lineage>
</organism>
<keyword evidence="15" id="KW-0862">Zinc</keyword>
<keyword evidence="10 15" id="KW-0479">Metal-binding</keyword>
<comment type="cofactor">
    <cofactor evidence="4">
        <name>Mg(2+)</name>
        <dbReference type="ChEBI" id="CHEBI:18420"/>
    </cofactor>
</comment>
<comment type="cofactor">
    <cofactor evidence="2">
        <name>Ca(2+)</name>
        <dbReference type="ChEBI" id="CHEBI:29108"/>
    </cofactor>
</comment>
<dbReference type="InterPro" id="IPR005511">
    <property type="entry name" value="SMP-30"/>
</dbReference>
<evidence type="ECO:0000256" key="12">
    <source>
        <dbReference type="ARBA" id="ARBA00022837"/>
    </source>
</evidence>
<name>A0A6P8Z7W0_THRPL</name>
<dbReference type="PANTHER" id="PTHR10907">
    <property type="entry name" value="REGUCALCIN"/>
    <property type="match status" value="1"/>
</dbReference>
<comment type="similarity">
    <text evidence="6">Belongs to the SMP-30/CGR1 family.</text>
</comment>
<evidence type="ECO:0000256" key="9">
    <source>
        <dbReference type="ARBA" id="ARBA00022490"/>
    </source>
</evidence>
<comment type="cofactor">
    <cofactor evidence="3">
        <name>Mn(2+)</name>
        <dbReference type="ChEBI" id="CHEBI:29035"/>
    </cofactor>
</comment>
<feature type="active site" description="Proton donor/acceptor" evidence="14">
    <location>
        <position position="228"/>
    </location>
</feature>
<dbReference type="InterPro" id="IPR013658">
    <property type="entry name" value="SGL"/>
</dbReference>
<evidence type="ECO:0000256" key="5">
    <source>
        <dbReference type="ARBA" id="ARBA00004496"/>
    </source>
</evidence>
<comment type="catalytic activity">
    <reaction evidence="1">
        <text>D-glucono-1,5-lactone + H2O = D-gluconate + H(+)</text>
        <dbReference type="Rhea" id="RHEA:10440"/>
        <dbReference type="ChEBI" id="CHEBI:15377"/>
        <dbReference type="ChEBI" id="CHEBI:15378"/>
        <dbReference type="ChEBI" id="CHEBI:16217"/>
        <dbReference type="ChEBI" id="CHEBI:18391"/>
        <dbReference type="EC" id="3.1.1.17"/>
    </reaction>
</comment>
<keyword evidence="9" id="KW-0963">Cytoplasm</keyword>
<dbReference type="GO" id="GO:0004341">
    <property type="term" value="F:gluconolactonase activity"/>
    <property type="evidence" value="ECO:0007669"/>
    <property type="project" value="UniProtKB-EC"/>
</dbReference>
<keyword evidence="17" id="KW-1185">Reference proteome</keyword>